<keyword evidence="1 2" id="KW-0175">Coiled coil</keyword>
<proteinExistence type="predicted"/>
<feature type="region of interest" description="Disordered" evidence="3">
    <location>
        <begin position="1"/>
        <end position="23"/>
    </location>
</feature>
<reference evidence="4" key="1">
    <citation type="submission" date="2017-04" db="EMBL/GenBank/DDBJ databases">
        <title>Population genomics of picophytoplankton unveils novel chromosome hypervariability.</title>
        <authorList>
            <consortium name="DOE Joint Genome Institute"/>
            <person name="Blanc-Mathieu R."/>
            <person name="Krasovec M."/>
            <person name="Hebrard M."/>
            <person name="Yau S."/>
            <person name="Desgranges E."/>
            <person name="Martin J."/>
            <person name="Schackwitz W."/>
            <person name="Kuo A."/>
            <person name="Salin G."/>
            <person name="Donnadieu C."/>
            <person name="Desdevises Y."/>
            <person name="Sanchez-Ferandin S."/>
            <person name="Moreau H."/>
            <person name="Rivals E."/>
            <person name="Grigoriev I.V."/>
            <person name="Grimsley N."/>
            <person name="Eyre-Walker A."/>
            <person name="Piganeau G."/>
        </authorList>
    </citation>
    <scope>NUCLEOTIDE SEQUENCE [LARGE SCALE GENOMIC DNA]</scope>
    <source>
        <strain evidence="4">RCC 1115</strain>
    </source>
</reference>
<evidence type="ECO:0000313" key="4">
    <source>
        <dbReference type="EMBL" id="OUS49168.1"/>
    </source>
</evidence>
<feature type="coiled-coil region" evidence="2">
    <location>
        <begin position="165"/>
        <end position="220"/>
    </location>
</feature>
<evidence type="ECO:0000256" key="2">
    <source>
        <dbReference type="SAM" id="Coils"/>
    </source>
</evidence>
<feature type="coiled-coil region" evidence="2">
    <location>
        <begin position="342"/>
        <end position="418"/>
    </location>
</feature>
<dbReference type="EMBL" id="KZ155771">
    <property type="protein sequence ID" value="OUS49168.1"/>
    <property type="molecule type" value="Genomic_DNA"/>
</dbReference>
<dbReference type="PANTHER" id="PTHR32083">
    <property type="entry name" value="CILIA AND FLAGELLA-ASSOCIATED PROTEIN 58-RELATED"/>
    <property type="match status" value="1"/>
</dbReference>
<sequence>MDAVASARARARDATAASARRAGRLERRAKALASRVRALDRGASVEDVRVATRRAEAERAEAGADAARASDAVRALTRERDAVREALKRAEVMEAERLAPVEVSMRDECEMLAEEIEDGGRRAEALSATRDERTRRVGEIERACETARESIMRERDLNLERRSERERARGEKDALSDALLRAEDAASTIETRFETTRRAEKDAEESARVLECEINEVLARNAVLDERVAASSRGLSDLESLAERESLARDAIAAEGVRLEIDRRALEKSLTRANQILLRESRSNAQVVHRLRETNALEACARQTIEDRVVREQNALKVEVHEKREECKTEITRTDALSHTVSVTLRGEVADLEDEIECLRREAAARDGVRKHVADRVARANKRHQGVRQNISRLESLLRVRENEIGDAQSSIEDARERQCRFEQLQELMRTQRDAFASVVKKSNAVARATRERTAVLEAKRSDLERETRARGEDLSRARAETDAKKRERDLYQGQCDAVTHVISRARAECEVSETEIRKLQDELRGGKVDLELIIEQSRALMKSRQIVAMELLDRNAELCQLCDRVATSEDVTRQCEEELALRVHECELLRRNVHDVDRSVAVARRRVATIPGRREEISFKRATLYEMQISAEHLSARLEDPNEHARWRLIHGPKGAEGDAIDVDDVNDKLSALGSRIEVAERELDGRNLRCRDIDREVDRVRRIVTENADDALNTASSLNRAKFKLSALERSVLALSSELAMYRALTTALANAKSRNIAEVDALRLSLEESVDRTRAEISLTS</sequence>
<feature type="coiled-coil region" evidence="2">
    <location>
        <begin position="66"/>
        <end position="96"/>
    </location>
</feature>
<evidence type="ECO:0000256" key="1">
    <source>
        <dbReference type="ARBA" id="ARBA00023054"/>
    </source>
</evidence>
<gene>
    <name evidence="4" type="ORF">BE221DRAFT_165153</name>
</gene>
<dbReference type="AlphaFoldDB" id="A0A1Y5IHV7"/>
<protein>
    <submittedName>
        <fullName evidence="4">Myosin class II heavy chain</fullName>
    </submittedName>
</protein>
<evidence type="ECO:0000256" key="3">
    <source>
        <dbReference type="SAM" id="MobiDB-lite"/>
    </source>
</evidence>
<dbReference type="Proteomes" id="UP000195557">
    <property type="component" value="Unassembled WGS sequence"/>
</dbReference>
<feature type="compositionally biased region" description="Low complexity" evidence="3">
    <location>
        <begin position="1"/>
        <end position="20"/>
    </location>
</feature>
<name>A0A1Y5IHV7_OSTTA</name>
<organism evidence="4">
    <name type="scientific">Ostreococcus tauri</name>
    <name type="common">Marine green alga</name>
    <dbReference type="NCBI Taxonomy" id="70448"/>
    <lineage>
        <taxon>Eukaryota</taxon>
        <taxon>Viridiplantae</taxon>
        <taxon>Chlorophyta</taxon>
        <taxon>Mamiellophyceae</taxon>
        <taxon>Mamiellales</taxon>
        <taxon>Bathycoccaceae</taxon>
        <taxon>Ostreococcus</taxon>
    </lineage>
</organism>
<accession>A0A1Y5IHV7</accession>